<dbReference type="GO" id="GO:0003723">
    <property type="term" value="F:RNA binding"/>
    <property type="evidence" value="ECO:0007669"/>
    <property type="project" value="InterPro"/>
</dbReference>
<sequence length="591" mass="65409">MYNNLTKSHTFPLAIRIYSQPRFFKFFHISKPQSFPTGFRSKPQLNPCGTKTHGNLHLMNRMDFSTCSLYRTLEMGDMAKPRSVSCGFRLRSGIRYCPLIRARCFSSSYARKSGEKNDMVRTGKCLPWLASNRAKKVEGSAKTSRSSWEESAKRLEKVSSKSSWEESAKRLEEATTMRGAHSSWKLSAENFVGKRGKLAGGSDDDRNGIDIAEDRKSGFVDMDGSFEVDNEGGEEIEAIDDPRWDKIKHRFRGMADEKAGSVKPELRRWNKQENWGRKTWKEATESTVPKMVGEGIYGVGPVLAALSARRREFYALYLQEGLDLSNNNRKKKDKKGFEKVLRMAEKIGLSVKEASKHDLNMVVDNRPHQGLVLDASPLEMVKMKELEPASFEEDKGSLWIALDEVTDPQNLGAIIRSAYFFGASGVVLCAKNSAPLSGVVSKASAGALELMELRYCKNMMQFLVSSAENGWRVLGGSVAPKTVPLDEVLPGAPTILVLGSEGSGLRPLVERSCTQLIKIPGNIPMDLSTGGVNDVETAETNSGCSSEEFRSFLAVESLNVSVAAGVLLHHLIGSNYKNQCYIGDKPTDALE</sequence>
<feature type="domain" description="RNA 2-O ribose methyltransferase substrate binding" evidence="10">
    <location>
        <begin position="295"/>
        <end position="381"/>
    </location>
</feature>
<accession>A0AAW2E1M9</accession>
<evidence type="ECO:0000256" key="3">
    <source>
        <dbReference type="ARBA" id="ARBA00022552"/>
    </source>
</evidence>
<dbReference type="GO" id="GO:0016435">
    <property type="term" value="F:rRNA (guanine) methyltransferase activity"/>
    <property type="evidence" value="ECO:0007669"/>
    <property type="project" value="TreeGrafter"/>
</dbReference>
<keyword evidence="12" id="KW-1185">Reference proteome</keyword>
<dbReference type="FunFam" id="3.30.1330.30:FF:000025">
    <property type="entry name" value="rRNA methyltransferase 1, mitochondrial"/>
    <property type="match status" value="1"/>
</dbReference>
<keyword evidence="3" id="KW-0698">rRNA processing</keyword>
<comment type="caution">
    <text evidence="11">The sequence shown here is derived from an EMBL/GenBank/DDBJ whole genome shotgun (WGS) entry which is preliminary data.</text>
</comment>
<protein>
    <recommendedName>
        <fullName evidence="9">rRNA methyltransferase 1, mitochondrial</fullName>
    </recommendedName>
</protein>
<dbReference type="CDD" id="cd18105">
    <property type="entry name" value="SpoU-like_MRM1"/>
    <property type="match status" value="1"/>
</dbReference>
<dbReference type="SMART" id="SM00967">
    <property type="entry name" value="SpoU_sub_bind"/>
    <property type="match status" value="1"/>
</dbReference>
<comment type="similarity">
    <text evidence="2">Belongs to the class IV-like SAM-binding methyltransferase superfamily. RNA methyltransferase TrmH family.</text>
</comment>
<dbReference type="AlphaFoldDB" id="A0AAW2E1M9"/>
<dbReference type="PANTHER" id="PTHR46103">
    <property type="entry name" value="RRNA METHYLTRANSFERASE 1, MITOCHONDRIAL"/>
    <property type="match status" value="1"/>
</dbReference>
<dbReference type="Gene3D" id="3.40.1280.10">
    <property type="match status" value="1"/>
</dbReference>
<keyword evidence="5" id="KW-0808">Transferase</keyword>
<dbReference type="SUPFAM" id="SSF55315">
    <property type="entry name" value="L30e-like"/>
    <property type="match status" value="1"/>
</dbReference>
<dbReference type="Gene3D" id="3.30.1330.30">
    <property type="match status" value="1"/>
</dbReference>
<dbReference type="PANTHER" id="PTHR46103:SF1">
    <property type="entry name" value="RRNA METHYLTRANSFERASE 1, MITOCHONDRIAL"/>
    <property type="match status" value="1"/>
</dbReference>
<dbReference type="InterPro" id="IPR047182">
    <property type="entry name" value="MRM1"/>
</dbReference>
<dbReference type="Pfam" id="PF08032">
    <property type="entry name" value="SpoU_sub_bind"/>
    <property type="match status" value="1"/>
</dbReference>
<comment type="subcellular location">
    <subcellularLocation>
        <location evidence="1">Mitochondrion</location>
    </subcellularLocation>
</comment>
<reference evidence="11 12" key="1">
    <citation type="submission" date="2024-01" db="EMBL/GenBank/DDBJ databases">
        <title>A telomere-to-telomere, gap-free genome of sweet tea (Lithocarpus litseifolius).</title>
        <authorList>
            <person name="Zhou J."/>
        </authorList>
    </citation>
    <scope>NUCLEOTIDE SEQUENCE [LARGE SCALE GENOMIC DNA]</scope>
    <source>
        <strain evidence="11">Zhou-2022a</strain>
        <tissue evidence="11">Leaf</tissue>
    </source>
</reference>
<evidence type="ECO:0000256" key="9">
    <source>
        <dbReference type="ARBA" id="ARBA00034881"/>
    </source>
</evidence>
<keyword evidence="4" id="KW-0489">Methyltransferase</keyword>
<evidence type="ECO:0000313" key="11">
    <source>
        <dbReference type="EMBL" id="KAL0015594.1"/>
    </source>
</evidence>
<dbReference type="InterPro" id="IPR029028">
    <property type="entry name" value="Alpha/beta_knot_MTases"/>
</dbReference>
<dbReference type="GO" id="GO:0009507">
    <property type="term" value="C:chloroplast"/>
    <property type="evidence" value="ECO:0007669"/>
    <property type="project" value="TreeGrafter"/>
</dbReference>
<gene>
    <name evidence="11" type="ORF">SO802_002663</name>
</gene>
<dbReference type="InterPro" id="IPR029026">
    <property type="entry name" value="tRNA_m1G_MTases_N"/>
</dbReference>
<evidence type="ECO:0000256" key="2">
    <source>
        <dbReference type="ARBA" id="ARBA00007228"/>
    </source>
</evidence>
<dbReference type="FunFam" id="3.40.1280.10:FF:000032">
    <property type="entry name" value="rRNA methyltransferase 1, mitochondrial"/>
    <property type="match status" value="1"/>
</dbReference>
<evidence type="ECO:0000256" key="1">
    <source>
        <dbReference type="ARBA" id="ARBA00004173"/>
    </source>
</evidence>
<dbReference type="InterPro" id="IPR029064">
    <property type="entry name" value="Ribosomal_eL30-like_sf"/>
</dbReference>
<evidence type="ECO:0000256" key="6">
    <source>
        <dbReference type="ARBA" id="ARBA00022691"/>
    </source>
</evidence>
<dbReference type="Proteomes" id="UP001459277">
    <property type="component" value="Unassembled WGS sequence"/>
</dbReference>
<organism evidence="11 12">
    <name type="scientific">Lithocarpus litseifolius</name>
    <dbReference type="NCBI Taxonomy" id="425828"/>
    <lineage>
        <taxon>Eukaryota</taxon>
        <taxon>Viridiplantae</taxon>
        <taxon>Streptophyta</taxon>
        <taxon>Embryophyta</taxon>
        <taxon>Tracheophyta</taxon>
        <taxon>Spermatophyta</taxon>
        <taxon>Magnoliopsida</taxon>
        <taxon>eudicotyledons</taxon>
        <taxon>Gunneridae</taxon>
        <taxon>Pentapetalae</taxon>
        <taxon>rosids</taxon>
        <taxon>fabids</taxon>
        <taxon>Fagales</taxon>
        <taxon>Fagaceae</taxon>
        <taxon>Lithocarpus</taxon>
    </lineage>
</organism>
<dbReference type="Pfam" id="PF00588">
    <property type="entry name" value="SpoU_methylase"/>
    <property type="match status" value="1"/>
</dbReference>
<evidence type="ECO:0000256" key="5">
    <source>
        <dbReference type="ARBA" id="ARBA00022679"/>
    </source>
</evidence>
<dbReference type="InterPro" id="IPR001537">
    <property type="entry name" value="SpoU_MeTrfase"/>
</dbReference>
<evidence type="ECO:0000313" key="12">
    <source>
        <dbReference type="Proteomes" id="UP001459277"/>
    </source>
</evidence>
<dbReference type="GO" id="GO:0005739">
    <property type="term" value="C:mitochondrion"/>
    <property type="evidence" value="ECO:0007669"/>
    <property type="project" value="UniProtKB-SubCell"/>
</dbReference>
<keyword evidence="8" id="KW-0496">Mitochondrion</keyword>
<evidence type="ECO:0000256" key="4">
    <source>
        <dbReference type="ARBA" id="ARBA00022603"/>
    </source>
</evidence>
<name>A0AAW2E1M9_9ROSI</name>
<dbReference type="SUPFAM" id="SSF75217">
    <property type="entry name" value="alpha/beta knot"/>
    <property type="match status" value="1"/>
</dbReference>
<proteinExistence type="inferred from homology"/>
<evidence type="ECO:0000256" key="8">
    <source>
        <dbReference type="ARBA" id="ARBA00023128"/>
    </source>
</evidence>
<evidence type="ECO:0000259" key="10">
    <source>
        <dbReference type="SMART" id="SM00967"/>
    </source>
</evidence>
<keyword evidence="7" id="KW-0809">Transit peptide</keyword>
<dbReference type="InterPro" id="IPR013123">
    <property type="entry name" value="SpoU_subst-bd"/>
</dbReference>
<keyword evidence="6" id="KW-0949">S-adenosyl-L-methionine</keyword>
<dbReference type="InterPro" id="IPR004441">
    <property type="entry name" value="rRNA_MeTrfase_TrmH"/>
</dbReference>
<dbReference type="InterPro" id="IPR047261">
    <property type="entry name" value="MRM1_MeTrfase_dom"/>
</dbReference>
<evidence type="ECO:0000256" key="7">
    <source>
        <dbReference type="ARBA" id="ARBA00022946"/>
    </source>
</evidence>
<dbReference type="NCBIfam" id="TIGR00186">
    <property type="entry name" value="rRNA_methyl_3"/>
    <property type="match status" value="1"/>
</dbReference>
<dbReference type="EMBL" id="JAZDWU010000001">
    <property type="protein sequence ID" value="KAL0015594.1"/>
    <property type="molecule type" value="Genomic_DNA"/>
</dbReference>